<accession>A0AAV2GJ41</accession>
<dbReference type="EMBL" id="OZ034822">
    <property type="protein sequence ID" value="CAL1410167.1"/>
    <property type="molecule type" value="Genomic_DNA"/>
</dbReference>
<proteinExistence type="predicted"/>
<reference evidence="2 3" key="1">
    <citation type="submission" date="2024-04" db="EMBL/GenBank/DDBJ databases">
        <authorList>
            <person name="Fracassetti M."/>
        </authorList>
    </citation>
    <scope>NUCLEOTIDE SEQUENCE [LARGE SCALE GENOMIC DNA]</scope>
</reference>
<dbReference type="Proteomes" id="UP001497516">
    <property type="component" value="Chromosome 9"/>
</dbReference>
<keyword evidence="3" id="KW-1185">Reference proteome</keyword>
<evidence type="ECO:0000256" key="1">
    <source>
        <dbReference type="SAM" id="MobiDB-lite"/>
    </source>
</evidence>
<dbReference type="AlphaFoldDB" id="A0AAV2GJ41"/>
<protein>
    <submittedName>
        <fullName evidence="2">Uncharacterized protein</fullName>
    </submittedName>
</protein>
<evidence type="ECO:0000313" key="3">
    <source>
        <dbReference type="Proteomes" id="UP001497516"/>
    </source>
</evidence>
<sequence>MPTLPFGSHNLPSSNLIPSERKRRSDEDEFVQHLVTSAVKSVPSGGVHSHIESSVGALVWKLHPFLPVLLEPRSSCTKLFFFSYRPRMPARAEEDPQYFNSVDCGLIYCFDLVVGRGKLTITLEINKIASPDGLLLSIASTKGTLNRISHTWMALGYKR</sequence>
<name>A0AAV2GJ41_9ROSI</name>
<organism evidence="2 3">
    <name type="scientific">Linum trigynum</name>
    <dbReference type="NCBI Taxonomy" id="586398"/>
    <lineage>
        <taxon>Eukaryota</taxon>
        <taxon>Viridiplantae</taxon>
        <taxon>Streptophyta</taxon>
        <taxon>Embryophyta</taxon>
        <taxon>Tracheophyta</taxon>
        <taxon>Spermatophyta</taxon>
        <taxon>Magnoliopsida</taxon>
        <taxon>eudicotyledons</taxon>
        <taxon>Gunneridae</taxon>
        <taxon>Pentapetalae</taxon>
        <taxon>rosids</taxon>
        <taxon>fabids</taxon>
        <taxon>Malpighiales</taxon>
        <taxon>Linaceae</taxon>
        <taxon>Linum</taxon>
    </lineage>
</organism>
<evidence type="ECO:0000313" key="2">
    <source>
        <dbReference type="EMBL" id="CAL1410167.1"/>
    </source>
</evidence>
<feature type="region of interest" description="Disordered" evidence="1">
    <location>
        <begin position="1"/>
        <end position="22"/>
    </location>
</feature>
<gene>
    <name evidence="2" type="ORF">LTRI10_LOCUS49609</name>
</gene>